<comment type="pathway">
    <text evidence="1">Lipid metabolism.</text>
</comment>
<dbReference type="EMBL" id="OX458332">
    <property type="protein sequence ID" value="CAI8787589.1"/>
    <property type="molecule type" value="Genomic_DNA"/>
</dbReference>
<evidence type="ECO:0000256" key="1">
    <source>
        <dbReference type="ARBA" id="ARBA00005189"/>
    </source>
</evidence>
<dbReference type="SUPFAM" id="SSF69593">
    <property type="entry name" value="Glycerol-3-phosphate (1)-acyltransferase"/>
    <property type="match status" value="1"/>
</dbReference>
<dbReference type="PANTHER" id="PTHR10434:SF64">
    <property type="entry name" value="1-ACYL-SN-GLYCEROL-3-PHOSPHATE ACYLTRANSFERASE-RELATED"/>
    <property type="match status" value="1"/>
</dbReference>
<keyword evidence="3 7" id="KW-0808">Transferase</keyword>
<evidence type="ECO:0000256" key="5">
    <source>
        <dbReference type="ARBA" id="ARBA00023315"/>
    </source>
</evidence>
<evidence type="ECO:0000256" key="3">
    <source>
        <dbReference type="ARBA" id="ARBA00022679"/>
    </source>
</evidence>
<dbReference type="Pfam" id="PF01553">
    <property type="entry name" value="Acyltransferase"/>
    <property type="match status" value="1"/>
</dbReference>
<evidence type="ECO:0000256" key="2">
    <source>
        <dbReference type="ARBA" id="ARBA00022516"/>
    </source>
</evidence>
<dbReference type="CDD" id="cd07989">
    <property type="entry name" value="LPLAT_AGPAT-like"/>
    <property type="match status" value="1"/>
</dbReference>
<dbReference type="GO" id="GO:0003841">
    <property type="term" value="F:1-acylglycerol-3-phosphate O-acyltransferase activity"/>
    <property type="evidence" value="ECO:0007669"/>
    <property type="project" value="TreeGrafter"/>
</dbReference>
<dbReference type="SMART" id="SM00563">
    <property type="entry name" value="PlsC"/>
    <property type="match status" value="1"/>
</dbReference>
<dbReference type="GO" id="GO:0006654">
    <property type="term" value="P:phosphatidic acid biosynthetic process"/>
    <property type="evidence" value="ECO:0007669"/>
    <property type="project" value="TreeGrafter"/>
</dbReference>
<dbReference type="InterPro" id="IPR002123">
    <property type="entry name" value="Plipid/glycerol_acylTrfase"/>
</dbReference>
<evidence type="ECO:0000313" key="7">
    <source>
        <dbReference type="EMBL" id="CAI8787589.1"/>
    </source>
</evidence>
<keyword evidence="5 7" id="KW-0012">Acyltransferase</keyword>
<dbReference type="AlphaFoldDB" id="A0AA35XY38"/>
<keyword evidence="2" id="KW-0444">Lipid biosynthesis</keyword>
<protein>
    <submittedName>
        <fullName evidence="7">Lyso-ornithine lipid O-acyltransferase</fullName>
        <ecNumber evidence="7">2.3.1.270</ecNumber>
    </submittedName>
</protein>
<organism evidence="7 8">
    <name type="scientific">Methylococcus capsulatus</name>
    <dbReference type="NCBI Taxonomy" id="414"/>
    <lineage>
        <taxon>Bacteria</taxon>
        <taxon>Pseudomonadati</taxon>
        <taxon>Pseudomonadota</taxon>
        <taxon>Gammaproteobacteria</taxon>
        <taxon>Methylococcales</taxon>
        <taxon>Methylococcaceae</taxon>
        <taxon>Methylococcus</taxon>
    </lineage>
</organism>
<evidence type="ECO:0000256" key="4">
    <source>
        <dbReference type="ARBA" id="ARBA00023098"/>
    </source>
</evidence>
<evidence type="ECO:0000313" key="8">
    <source>
        <dbReference type="Proteomes" id="UP001158598"/>
    </source>
</evidence>
<dbReference type="EC" id="2.3.1.270" evidence="7"/>
<accession>A0AA35XY38</accession>
<name>A0AA35XY38_METCP</name>
<feature type="domain" description="Phospholipid/glycerol acyltransferase" evidence="6">
    <location>
        <begin position="73"/>
        <end position="185"/>
    </location>
</feature>
<sequence>MPRFRQAYRAVLVAVACLGGMAAVVLLFPLLRALGENRAQCLRDRVQMAWFRTLLLILGVHVERRGRWNPDAPLWVANHISWLDIVVIGAQAPLTFISKQDVAGWPVFGFLARRTGTLFLRRGDREDTQRLGERMTWLLRQKRTLLLFPEGTSSSGETVLRFHPRLFQPAKRAGVAVQPVALAYRGDAGKIAPFVGEAAFLPHLLRMLGIPRTVAELSFGLAIDSEHLNRDELAHAARQTVVGCLGKGETRRQVA</sequence>
<dbReference type="RefSeq" id="WP_017365927.1">
    <property type="nucleotide sequence ID" value="NZ_OX458332.1"/>
</dbReference>
<dbReference type="PANTHER" id="PTHR10434">
    <property type="entry name" value="1-ACYL-SN-GLYCEROL-3-PHOSPHATE ACYLTRANSFERASE"/>
    <property type="match status" value="1"/>
</dbReference>
<reference evidence="7" key="1">
    <citation type="submission" date="2023-03" db="EMBL/GenBank/DDBJ databases">
        <authorList>
            <person name="Pearce D."/>
        </authorList>
    </citation>
    <scope>NUCLEOTIDE SEQUENCE</scope>
    <source>
        <strain evidence="7">Mc</strain>
    </source>
</reference>
<proteinExistence type="predicted"/>
<keyword evidence="4" id="KW-0443">Lipid metabolism</keyword>
<gene>
    <name evidence="7" type="primary">olsA</name>
    <name evidence="7" type="ORF">MCNOR_1325</name>
</gene>
<evidence type="ECO:0000259" key="6">
    <source>
        <dbReference type="SMART" id="SM00563"/>
    </source>
</evidence>
<dbReference type="Proteomes" id="UP001158598">
    <property type="component" value="Chromosome"/>
</dbReference>